<protein>
    <submittedName>
        <fullName evidence="2">Hypothetical_protein</fullName>
    </submittedName>
</protein>
<accession>A0AA86UZ55</accession>
<dbReference type="AlphaFoldDB" id="A0AA86UZ55"/>
<sequence>MIQVTGFFHIYYKFEGMPIVWQYNLHLQKQIYTKCFVLFFKLDKLISGGEYCGMITQKAKRWKLYQTVLMFIVSLKFDKQKKKTLKITSSLYSLNIYCENK</sequence>
<dbReference type="EMBL" id="CATOUU010001181">
    <property type="protein sequence ID" value="CAI9977950.1"/>
    <property type="molecule type" value="Genomic_DNA"/>
</dbReference>
<organism evidence="1">
    <name type="scientific">Hexamita inflata</name>
    <dbReference type="NCBI Taxonomy" id="28002"/>
    <lineage>
        <taxon>Eukaryota</taxon>
        <taxon>Metamonada</taxon>
        <taxon>Diplomonadida</taxon>
        <taxon>Hexamitidae</taxon>
        <taxon>Hexamitinae</taxon>
        <taxon>Hexamita</taxon>
    </lineage>
</organism>
<evidence type="ECO:0000313" key="1">
    <source>
        <dbReference type="EMBL" id="CAI9977950.1"/>
    </source>
</evidence>
<reference evidence="1" key="1">
    <citation type="submission" date="2023-06" db="EMBL/GenBank/DDBJ databases">
        <authorList>
            <person name="Kurt Z."/>
        </authorList>
    </citation>
    <scope>NUCLEOTIDE SEQUENCE</scope>
</reference>
<reference evidence="2 3" key="2">
    <citation type="submission" date="2024-07" db="EMBL/GenBank/DDBJ databases">
        <authorList>
            <person name="Akdeniz Z."/>
        </authorList>
    </citation>
    <scope>NUCLEOTIDE SEQUENCE [LARGE SCALE GENOMIC DNA]</scope>
</reference>
<evidence type="ECO:0000313" key="2">
    <source>
        <dbReference type="EMBL" id="CAL6087017.1"/>
    </source>
</evidence>
<name>A0AA86UZ55_9EUKA</name>
<comment type="caution">
    <text evidence="1">The sequence shown here is derived from an EMBL/GenBank/DDBJ whole genome shotgun (WGS) entry which is preliminary data.</text>
</comment>
<keyword evidence="3" id="KW-1185">Reference proteome</keyword>
<dbReference type="EMBL" id="CAXDID020000397">
    <property type="protein sequence ID" value="CAL6087017.1"/>
    <property type="molecule type" value="Genomic_DNA"/>
</dbReference>
<evidence type="ECO:0000313" key="3">
    <source>
        <dbReference type="Proteomes" id="UP001642409"/>
    </source>
</evidence>
<gene>
    <name evidence="2" type="ORF">HINF_LOCUS63445</name>
    <name evidence="1" type="ORF">HINF_LOCUS65595</name>
</gene>
<dbReference type="Proteomes" id="UP001642409">
    <property type="component" value="Unassembled WGS sequence"/>
</dbReference>
<proteinExistence type="predicted"/>